<sequence length="61" mass="6361">MAGTFVIETAGAGQYRFRLTADDGTVVAVSPSFSNIKAVTAGITAVRESAATGFVVDRRRP</sequence>
<name>A0A328HCB6_ARTGO</name>
<accession>A0A328HCB6</accession>
<evidence type="ECO:0000313" key="3">
    <source>
        <dbReference type="Proteomes" id="UP000249166"/>
    </source>
</evidence>
<dbReference type="Proteomes" id="UP000249166">
    <property type="component" value="Unassembled WGS sequence"/>
</dbReference>
<evidence type="ECO:0000313" key="2">
    <source>
        <dbReference type="EMBL" id="RAM36192.1"/>
    </source>
</evidence>
<dbReference type="Pfam" id="PF07411">
    <property type="entry name" value="DUF1508"/>
    <property type="match status" value="1"/>
</dbReference>
<dbReference type="Gene3D" id="2.30.29.80">
    <property type="match status" value="1"/>
</dbReference>
<evidence type="ECO:0000259" key="1">
    <source>
        <dbReference type="Pfam" id="PF07411"/>
    </source>
</evidence>
<dbReference type="EMBL" id="QLNP01000097">
    <property type="protein sequence ID" value="RAM36192.1"/>
    <property type="molecule type" value="Genomic_DNA"/>
</dbReference>
<reference evidence="2 3" key="1">
    <citation type="submission" date="2018-04" db="EMBL/GenBank/DDBJ databases">
        <title>Bacteria isolated from cave deposits of Manipur.</title>
        <authorList>
            <person name="Sahoo D."/>
            <person name="Sarangthem I."/>
            <person name="Nandeibam J."/>
        </authorList>
    </citation>
    <scope>NUCLEOTIDE SEQUENCE [LARGE SCALE GENOMIC DNA]</scope>
    <source>
        <strain evidence="3">mrc11</strain>
    </source>
</reference>
<dbReference type="InterPro" id="IPR010879">
    <property type="entry name" value="DUF1508"/>
</dbReference>
<comment type="caution">
    <text evidence="2">The sequence shown here is derived from an EMBL/GenBank/DDBJ whole genome shotgun (WGS) entry which is preliminary data.</text>
</comment>
<dbReference type="OrthoDB" id="4951300at2"/>
<dbReference type="InterPro" id="IPR036913">
    <property type="entry name" value="YegP-like_sf"/>
</dbReference>
<protein>
    <submittedName>
        <fullName evidence="2">DUF1508 domain-containing protein</fullName>
    </submittedName>
</protein>
<dbReference type="RefSeq" id="WP_102974445.1">
    <property type="nucleotide sequence ID" value="NZ_JAUSXI010000001.1"/>
</dbReference>
<feature type="domain" description="DUF1508" evidence="1">
    <location>
        <begin position="12"/>
        <end position="57"/>
    </location>
</feature>
<proteinExistence type="predicted"/>
<dbReference type="AlphaFoldDB" id="A0A328HCB6"/>
<dbReference type="SUPFAM" id="SSF160113">
    <property type="entry name" value="YegP-like"/>
    <property type="match status" value="1"/>
</dbReference>
<gene>
    <name evidence="2" type="ORF">DBZ45_16385</name>
</gene>
<organism evidence="2 3">
    <name type="scientific">Arthrobacter globiformis</name>
    <dbReference type="NCBI Taxonomy" id="1665"/>
    <lineage>
        <taxon>Bacteria</taxon>
        <taxon>Bacillati</taxon>
        <taxon>Actinomycetota</taxon>
        <taxon>Actinomycetes</taxon>
        <taxon>Micrococcales</taxon>
        <taxon>Micrococcaceae</taxon>
        <taxon>Arthrobacter</taxon>
    </lineage>
</organism>